<evidence type="ECO:0000259" key="7">
    <source>
        <dbReference type="SMART" id="SM00727"/>
    </source>
</evidence>
<dbReference type="SMART" id="SM00028">
    <property type="entry name" value="TPR"/>
    <property type="match status" value="6"/>
</dbReference>
<dbReference type="Proteomes" id="UP000078046">
    <property type="component" value="Unassembled WGS sequence"/>
</dbReference>
<dbReference type="PANTHER" id="PTHR22904:SF523">
    <property type="entry name" value="STRESS-INDUCED-PHOSPHOPROTEIN 1"/>
    <property type="match status" value="1"/>
</dbReference>
<dbReference type="InterPro" id="IPR041243">
    <property type="entry name" value="STI1/HOP_DP"/>
</dbReference>
<dbReference type="OrthoDB" id="2423701at2759"/>
<dbReference type="SMART" id="SM00727">
    <property type="entry name" value="STI1"/>
    <property type="match status" value="1"/>
</dbReference>
<feature type="repeat" description="TPR" evidence="6">
    <location>
        <begin position="384"/>
        <end position="417"/>
    </location>
</feature>
<dbReference type="SUPFAM" id="SSF48452">
    <property type="entry name" value="TPR-like"/>
    <property type="match status" value="2"/>
</dbReference>
<dbReference type="InterPro" id="IPR011990">
    <property type="entry name" value="TPR-like_helical_dom_sf"/>
</dbReference>
<name>A0A177AX83_9BILA</name>
<dbReference type="GO" id="GO:0005737">
    <property type="term" value="C:cytoplasm"/>
    <property type="evidence" value="ECO:0007669"/>
    <property type="project" value="UniProtKB-SubCell"/>
</dbReference>
<keyword evidence="3" id="KW-0677">Repeat</keyword>
<dbReference type="Pfam" id="PF17830">
    <property type="entry name" value="STI1-HOP_DP"/>
    <property type="match status" value="1"/>
</dbReference>
<reference evidence="8 9" key="1">
    <citation type="submission" date="2016-04" db="EMBL/GenBank/DDBJ databases">
        <title>The genome of Intoshia linei affirms orthonectids as highly simplified spiralians.</title>
        <authorList>
            <person name="Mikhailov K.V."/>
            <person name="Slusarev G.S."/>
            <person name="Nikitin M.A."/>
            <person name="Logacheva M.D."/>
            <person name="Penin A."/>
            <person name="Aleoshin V."/>
            <person name="Panchin Y.V."/>
        </authorList>
    </citation>
    <scope>NUCLEOTIDE SEQUENCE [LARGE SCALE GENOMIC DNA]</scope>
    <source>
        <strain evidence="8">Intl2013</strain>
        <tissue evidence="8">Whole animal</tissue>
    </source>
</reference>
<dbReference type="FunFam" id="1.25.40.10:FF:000010">
    <property type="entry name" value="Stress-induced phosphoprotein 1"/>
    <property type="match status" value="1"/>
</dbReference>
<comment type="subcellular location">
    <subcellularLocation>
        <location evidence="1">Cytoplasm</location>
    </subcellularLocation>
</comment>
<dbReference type="Gene3D" id="1.10.260.100">
    <property type="match status" value="1"/>
</dbReference>
<dbReference type="PANTHER" id="PTHR22904">
    <property type="entry name" value="TPR REPEAT CONTAINING PROTEIN"/>
    <property type="match status" value="1"/>
</dbReference>
<keyword evidence="2" id="KW-0963">Cytoplasm</keyword>
<evidence type="ECO:0000256" key="2">
    <source>
        <dbReference type="ARBA" id="ARBA00022490"/>
    </source>
</evidence>
<sequence length="569" mass="66098">MNNNVRIVIQKEPHNLSKDLKHISRFVRIQKLAVIRAVCSGNICLLATLSEFYTIDLNCEWYNENLLFMAIKKKKFNMCVYLLYLGVSPNFSTKILKRYDEIKNTLEWYTLDTRQLAYEKGMHTLVQIIDELNKVSWPFLQYVYSTNLKKLEISNIKPYISMPVNEHDFNLLIGDKILFQDILLFNSDYSNEDHPFVQFRNILCKAGLEEDDAIFLVDIFSNKINNSLTDFEKIIKQKKSNASDDSSMSEIEKIKGNEAYKNRDFATAHIHYDKAIELDKGNIVYYLNKSAVLFEEKKYNDCIEKSKEAIKIGRDNRAEYALVAKAMCRIAKCYREMNDFDKSIEWYTNSLSEKSDNKIRRLINDLKSEKKKMESAAYINPELAIEAKNKGNEYFRKGQFADSIEHYTEAIKRNPNDCRLYSNRSAAYSKLMEFKLSLEDAQKCVQLDDTFVKGYLRVAKAQSILKNETEATEAYKKALELDPNCSEAREGVKKIYTNPFQNQNNQSKEEKIQAAMKDPEIMQIMSDPAFQMILQQAQKDPKSLLDHMKDPVISQKIMKLISSGIISTQ</sequence>
<dbReference type="InterPro" id="IPR019734">
    <property type="entry name" value="TPR_rpt"/>
</dbReference>
<accession>A0A177AX83</accession>
<evidence type="ECO:0000256" key="5">
    <source>
        <dbReference type="ARBA" id="ARBA00026193"/>
    </source>
</evidence>
<proteinExistence type="predicted"/>
<dbReference type="Gene3D" id="1.25.40.10">
    <property type="entry name" value="Tetratricopeptide repeat domain"/>
    <property type="match status" value="2"/>
</dbReference>
<protein>
    <recommendedName>
        <fullName evidence="5">Stress-induced-phosphoprotein 1</fullName>
    </recommendedName>
</protein>
<evidence type="ECO:0000256" key="1">
    <source>
        <dbReference type="ARBA" id="ARBA00004496"/>
    </source>
</evidence>
<evidence type="ECO:0000313" key="8">
    <source>
        <dbReference type="EMBL" id="OAF66595.1"/>
    </source>
</evidence>
<feature type="repeat" description="TPR" evidence="6">
    <location>
        <begin position="452"/>
        <end position="485"/>
    </location>
</feature>
<evidence type="ECO:0000313" key="9">
    <source>
        <dbReference type="Proteomes" id="UP000078046"/>
    </source>
</evidence>
<feature type="repeat" description="TPR" evidence="6">
    <location>
        <begin position="324"/>
        <end position="357"/>
    </location>
</feature>
<dbReference type="AlphaFoldDB" id="A0A177AX83"/>
<keyword evidence="4 6" id="KW-0802">TPR repeat</keyword>
<gene>
    <name evidence="8" type="ORF">A3Q56_05680</name>
</gene>
<dbReference type="EMBL" id="LWCA01000885">
    <property type="protein sequence ID" value="OAF66595.1"/>
    <property type="molecule type" value="Genomic_DNA"/>
</dbReference>
<dbReference type="InterPro" id="IPR006636">
    <property type="entry name" value="STI1_HS-bd"/>
</dbReference>
<dbReference type="PROSITE" id="PS50005">
    <property type="entry name" value="TPR"/>
    <property type="match status" value="3"/>
</dbReference>
<feature type="domain" description="STI1" evidence="7">
    <location>
        <begin position="518"/>
        <end position="557"/>
    </location>
</feature>
<organism evidence="8 9">
    <name type="scientific">Intoshia linei</name>
    <dbReference type="NCBI Taxonomy" id="1819745"/>
    <lineage>
        <taxon>Eukaryota</taxon>
        <taxon>Metazoa</taxon>
        <taxon>Spiralia</taxon>
        <taxon>Lophotrochozoa</taxon>
        <taxon>Mesozoa</taxon>
        <taxon>Orthonectida</taxon>
        <taxon>Rhopaluridae</taxon>
        <taxon>Intoshia</taxon>
    </lineage>
</organism>
<dbReference type="FunFam" id="1.25.40.10:FF:000027">
    <property type="entry name" value="stress-induced-phosphoprotein 1 isoform X1"/>
    <property type="match status" value="1"/>
</dbReference>
<evidence type="ECO:0000256" key="4">
    <source>
        <dbReference type="ARBA" id="ARBA00022803"/>
    </source>
</evidence>
<evidence type="ECO:0000256" key="6">
    <source>
        <dbReference type="PROSITE-ProRule" id="PRU00339"/>
    </source>
</evidence>
<evidence type="ECO:0000256" key="3">
    <source>
        <dbReference type="ARBA" id="ARBA00022737"/>
    </source>
</evidence>
<dbReference type="GO" id="GO:0051879">
    <property type="term" value="F:Hsp90 protein binding"/>
    <property type="evidence" value="ECO:0007669"/>
    <property type="project" value="TreeGrafter"/>
</dbReference>
<dbReference type="Pfam" id="PF13181">
    <property type="entry name" value="TPR_8"/>
    <property type="match status" value="2"/>
</dbReference>
<dbReference type="Pfam" id="PF13414">
    <property type="entry name" value="TPR_11"/>
    <property type="match status" value="1"/>
</dbReference>
<comment type="caution">
    <text evidence="8">The sequence shown here is derived from an EMBL/GenBank/DDBJ whole genome shotgun (WGS) entry which is preliminary data.</text>
</comment>
<keyword evidence="9" id="KW-1185">Reference proteome</keyword>
<dbReference type="FunFam" id="1.10.260.100:FF:000002">
    <property type="entry name" value="Stress-induced-phosphoprotein 1 (Hsp70/Hsp90-organizing)"/>
    <property type="match status" value="1"/>
</dbReference>